<reference evidence="1 2" key="1">
    <citation type="journal article" date="2021" name="Nat. Commun.">
        <title>Genetic determinants of endophytism in the Arabidopsis root mycobiome.</title>
        <authorList>
            <person name="Mesny F."/>
            <person name="Miyauchi S."/>
            <person name="Thiergart T."/>
            <person name="Pickel B."/>
            <person name="Atanasova L."/>
            <person name="Karlsson M."/>
            <person name="Huettel B."/>
            <person name="Barry K.W."/>
            <person name="Haridas S."/>
            <person name="Chen C."/>
            <person name="Bauer D."/>
            <person name="Andreopoulos W."/>
            <person name="Pangilinan J."/>
            <person name="LaButti K."/>
            <person name="Riley R."/>
            <person name="Lipzen A."/>
            <person name="Clum A."/>
            <person name="Drula E."/>
            <person name="Henrissat B."/>
            <person name="Kohler A."/>
            <person name="Grigoriev I.V."/>
            <person name="Martin F.M."/>
            <person name="Hacquard S."/>
        </authorList>
    </citation>
    <scope>NUCLEOTIDE SEQUENCE [LARGE SCALE GENOMIC DNA]</scope>
    <source>
        <strain evidence="1 2">MPI-SDFR-AT-0079</strain>
    </source>
</reference>
<name>A0ACB7PK34_9PEZI</name>
<proteinExistence type="predicted"/>
<gene>
    <name evidence="1" type="ORF">F5144DRAFT_500195</name>
</gene>
<keyword evidence="2" id="KW-1185">Reference proteome</keyword>
<organism evidence="1 2">
    <name type="scientific">Chaetomium tenue</name>
    <dbReference type="NCBI Taxonomy" id="1854479"/>
    <lineage>
        <taxon>Eukaryota</taxon>
        <taxon>Fungi</taxon>
        <taxon>Dikarya</taxon>
        <taxon>Ascomycota</taxon>
        <taxon>Pezizomycotina</taxon>
        <taxon>Sordariomycetes</taxon>
        <taxon>Sordariomycetidae</taxon>
        <taxon>Sordariales</taxon>
        <taxon>Chaetomiaceae</taxon>
        <taxon>Chaetomium</taxon>
    </lineage>
</organism>
<protein>
    <submittedName>
        <fullName evidence="1">Uncharacterized protein</fullName>
    </submittedName>
</protein>
<evidence type="ECO:0000313" key="1">
    <source>
        <dbReference type="EMBL" id="KAH6649230.1"/>
    </source>
</evidence>
<dbReference type="EMBL" id="JAGIZQ010000001">
    <property type="protein sequence ID" value="KAH6649230.1"/>
    <property type="molecule type" value="Genomic_DNA"/>
</dbReference>
<accession>A0ACB7PK34</accession>
<comment type="caution">
    <text evidence="1">The sequence shown here is derived from an EMBL/GenBank/DDBJ whole genome shotgun (WGS) entry which is preliminary data.</text>
</comment>
<dbReference type="Proteomes" id="UP000724584">
    <property type="component" value="Unassembled WGS sequence"/>
</dbReference>
<sequence length="462" mass="50115">MASMAQSSGDLFIVSTSLAKPDPTTRRFIRSHVMRGKNAGKFRNDRLRSGPQAGPKRKGAVAQATYTPGAWQEADDAEASAVNGWKPVTPHRIASELSLHGYGGEMQPYVIKLIHRALTVVKPEIYAMQHITTATSGDDKVFCFPDLAHHPGILHSTLFAAQAFFDLATGQTYGPIARHHLSKALAHLQASLDDEKEAVGLATMGSVASLAMSAVVAGDLETAVKHMDGLKKIIDLRGGMKSFGSDSMIGHKARVIDIGLAMGLGHDLRFTREDELSWSPQITPKPGPGRARLARQFPELDAAIPPHMRPDPRLLNVWADLREFSRLVNEAAACRTKIPIEVVFRLRTSVPHRLLRLRLEGGLGCHLGRGVVGEGGGEVPRDAVFVHELLRLSMMAFAKMLLIKLHGIGKSMVVLVEGLTDVLTTWQVDLERSQAAHGRFQRALVERSGDPGVVGARVADVA</sequence>
<evidence type="ECO:0000313" key="2">
    <source>
        <dbReference type="Proteomes" id="UP000724584"/>
    </source>
</evidence>